<proteinExistence type="predicted"/>
<name>A0A382YCT7_9ZZZZ</name>
<protein>
    <submittedName>
        <fullName evidence="1">Uncharacterized protein</fullName>
    </submittedName>
</protein>
<dbReference type="EMBL" id="UINC01174813">
    <property type="protein sequence ID" value="SVD81126.1"/>
    <property type="molecule type" value="Genomic_DNA"/>
</dbReference>
<organism evidence="1">
    <name type="scientific">marine metagenome</name>
    <dbReference type="NCBI Taxonomy" id="408172"/>
    <lineage>
        <taxon>unclassified sequences</taxon>
        <taxon>metagenomes</taxon>
        <taxon>ecological metagenomes</taxon>
    </lineage>
</organism>
<gene>
    <name evidence="1" type="ORF">METZ01_LOCUS433980</name>
</gene>
<reference evidence="1" key="1">
    <citation type="submission" date="2018-05" db="EMBL/GenBank/DDBJ databases">
        <authorList>
            <person name="Lanie J.A."/>
            <person name="Ng W.-L."/>
            <person name="Kazmierczak K.M."/>
            <person name="Andrzejewski T.M."/>
            <person name="Davidsen T.M."/>
            <person name="Wayne K.J."/>
            <person name="Tettelin H."/>
            <person name="Glass J.I."/>
            <person name="Rusch D."/>
            <person name="Podicherti R."/>
            <person name="Tsui H.-C.T."/>
            <person name="Winkler M.E."/>
        </authorList>
    </citation>
    <scope>NUCLEOTIDE SEQUENCE</scope>
</reference>
<sequence length="100" mass="11582">MKYKTNFVNHKTKGNSIKGGKILNIEVPGATIIIGKVSRKRWYGFQLVQIDQGTNKLNFILKKKQKGKTVNYSPGKYRLFVHAYDKKNNGYTWKDVFEVI</sequence>
<dbReference type="AlphaFoldDB" id="A0A382YCT7"/>
<evidence type="ECO:0000313" key="1">
    <source>
        <dbReference type="EMBL" id="SVD81126.1"/>
    </source>
</evidence>
<accession>A0A382YCT7</accession>